<evidence type="ECO:0000313" key="2">
    <source>
        <dbReference type="EMBL" id="PIA38713.1"/>
    </source>
</evidence>
<name>A0A2G5D5E8_AQUCA</name>
<accession>A0A2G5D5E8</accession>
<dbReference type="EMBL" id="KZ305044">
    <property type="protein sequence ID" value="PIA38713.1"/>
    <property type="molecule type" value="Genomic_DNA"/>
</dbReference>
<organism evidence="2 3">
    <name type="scientific">Aquilegia coerulea</name>
    <name type="common">Rocky mountain columbine</name>
    <dbReference type="NCBI Taxonomy" id="218851"/>
    <lineage>
        <taxon>Eukaryota</taxon>
        <taxon>Viridiplantae</taxon>
        <taxon>Streptophyta</taxon>
        <taxon>Embryophyta</taxon>
        <taxon>Tracheophyta</taxon>
        <taxon>Spermatophyta</taxon>
        <taxon>Magnoliopsida</taxon>
        <taxon>Ranunculales</taxon>
        <taxon>Ranunculaceae</taxon>
        <taxon>Thalictroideae</taxon>
        <taxon>Aquilegia</taxon>
    </lineage>
</organism>
<dbReference type="PANTHER" id="PTHR37721">
    <property type="entry name" value="OS05G0464200 PROTEIN"/>
    <property type="match status" value="1"/>
</dbReference>
<protein>
    <submittedName>
        <fullName evidence="2">Uncharacterized protein</fullName>
    </submittedName>
</protein>
<reference evidence="2 3" key="1">
    <citation type="submission" date="2017-09" db="EMBL/GenBank/DDBJ databases">
        <title>WGS assembly of Aquilegia coerulea Goldsmith.</title>
        <authorList>
            <person name="Hodges S."/>
            <person name="Kramer E."/>
            <person name="Nordborg M."/>
            <person name="Tomkins J."/>
            <person name="Borevitz J."/>
            <person name="Derieg N."/>
            <person name="Yan J."/>
            <person name="Mihaltcheva S."/>
            <person name="Hayes R.D."/>
            <person name="Rokhsar D."/>
        </authorList>
    </citation>
    <scope>NUCLEOTIDE SEQUENCE [LARGE SCALE GENOMIC DNA]</scope>
    <source>
        <strain evidence="3">cv. Goldsmith</strain>
    </source>
</reference>
<feature type="compositionally biased region" description="Polar residues" evidence="1">
    <location>
        <begin position="66"/>
        <end position="75"/>
    </location>
</feature>
<evidence type="ECO:0000256" key="1">
    <source>
        <dbReference type="SAM" id="MobiDB-lite"/>
    </source>
</evidence>
<dbReference type="OrthoDB" id="1729447at2759"/>
<gene>
    <name evidence="2" type="ORF">AQUCO_02700139v1</name>
</gene>
<sequence length="83" mass="8734">MAVERAQSPKKTSLPPKRGGVKTRIFRVIFKPVVMVASRAAEGFQVRKNGGGGGSSAASSVPPSAYNSEGITSPDRNFDIGDR</sequence>
<evidence type="ECO:0000313" key="3">
    <source>
        <dbReference type="Proteomes" id="UP000230069"/>
    </source>
</evidence>
<dbReference type="AlphaFoldDB" id="A0A2G5D5E8"/>
<proteinExistence type="predicted"/>
<feature type="compositionally biased region" description="Low complexity" evidence="1">
    <location>
        <begin position="56"/>
        <end position="65"/>
    </location>
</feature>
<dbReference type="InParanoid" id="A0A2G5D5E8"/>
<feature type="region of interest" description="Disordered" evidence="1">
    <location>
        <begin position="44"/>
        <end position="83"/>
    </location>
</feature>
<dbReference type="PANTHER" id="PTHR37721:SF1">
    <property type="entry name" value="OS05G0464200 PROTEIN"/>
    <property type="match status" value="1"/>
</dbReference>
<keyword evidence="3" id="KW-1185">Reference proteome</keyword>
<dbReference type="Proteomes" id="UP000230069">
    <property type="component" value="Unassembled WGS sequence"/>
</dbReference>